<dbReference type="AlphaFoldDB" id="A0A0J6WJX5"/>
<feature type="domain" description="HNH" evidence="2">
    <location>
        <begin position="26"/>
        <end position="79"/>
    </location>
</feature>
<evidence type="ECO:0000313" key="4">
    <source>
        <dbReference type="Proteomes" id="UP000036513"/>
    </source>
</evidence>
<dbReference type="GO" id="GO:0003676">
    <property type="term" value="F:nucleic acid binding"/>
    <property type="evidence" value="ECO:0007669"/>
    <property type="project" value="InterPro"/>
</dbReference>
<gene>
    <name evidence="3" type="ORF">MCHLDSM_01450</name>
</gene>
<dbReference type="Proteomes" id="UP000036513">
    <property type="component" value="Unassembled WGS sequence"/>
</dbReference>
<keyword evidence="3" id="KW-0255">Endonuclease</keyword>
<organism evidence="3 4">
    <name type="scientific">Mycolicibacterium chlorophenolicum</name>
    <dbReference type="NCBI Taxonomy" id="37916"/>
    <lineage>
        <taxon>Bacteria</taxon>
        <taxon>Bacillati</taxon>
        <taxon>Actinomycetota</taxon>
        <taxon>Actinomycetes</taxon>
        <taxon>Mycobacteriales</taxon>
        <taxon>Mycobacteriaceae</taxon>
        <taxon>Mycolicibacterium</taxon>
    </lineage>
</organism>
<dbReference type="STRING" id="37916.MCHLDSM_01450"/>
<sequence length="92" mass="10045">MPFASKAIRDRARRRIALRVRAGEPCCFCGRPIDLAVPWPEPDSFVVDHATPTSHGGDDHGHGQLRPAHKHCNERRSNQPDGTVGRNSGALG</sequence>
<protein>
    <submittedName>
        <fullName evidence="3">HNH endonuclease</fullName>
    </submittedName>
</protein>
<dbReference type="GO" id="GO:0008270">
    <property type="term" value="F:zinc ion binding"/>
    <property type="evidence" value="ECO:0007669"/>
    <property type="project" value="InterPro"/>
</dbReference>
<proteinExistence type="predicted"/>
<comment type="caution">
    <text evidence="3">The sequence shown here is derived from an EMBL/GenBank/DDBJ whole genome shotgun (WGS) entry which is preliminary data.</text>
</comment>
<evidence type="ECO:0000259" key="2">
    <source>
        <dbReference type="Pfam" id="PF01844"/>
    </source>
</evidence>
<accession>A0A0J6WJX5</accession>
<keyword evidence="3" id="KW-0540">Nuclease</keyword>
<feature type="region of interest" description="Disordered" evidence="1">
    <location>
        <begin position="46"/>
        <end position="92"/>
    </location>
</feature>
<dbReference type="GO" id="GO:0004519">
    <property type="term" value="F:endonuclease activity"/>
    <property type="evidence" value="ECO:0007669"/>
    <property type="project" value="UniProtKB-KW"/>
</dbReference>
<dbReference type="EMBL" id="JYNL01000010">
    <property type="protein sequence ID" value="KMO82298.1"/>
    <property type="molecule type" value="Genomic_DNA"/>
</dbReference>
<dbReference type="PATRIC" id="fig|37916.4.peg.1348"/>
<evidence type="ECO:0000256" key="1">
    <source>
        <dbReference type="SAM" id="MobiDB-lite"/>
    </source>
</evidence>
<keyword evidence="3" id="KW-0378">Hydrolase</keyword>
<reference evidence="3 4" key="1">
    <citation type="journal article" date="2015" name="Genome Biol. Evol.">
        <title>Characterization of Three Mycobacterium spp. with Potential Use in Bioremediation by Genome Sequencing and Comparative Genomics.</title>
        <authorList>
            <person name="Das S."/>
            <person name="Pettersson B.M."/>
            <person name="Behra P.R."/>
            <person name="Ramesh M."/>
            <person name="Dasgupta S."/>
            <person name="Bhattacharya A."/>
            <person name="Kirsebom L.A."/>
        </authorList>
    </citation>
    <scope>NUCLEOTIDE SEQUENCE [LARGE SCALE GENOMIC DNA]</scope>
    <source>
        <strain evidence="3 4">DSM 43826</strain>
    </source>
</reference>
<dbReference type="Pfam" id="PF01844">
    <property type="entry name" value="HNH"/>
    <property type="match status" value="1"/>
</dbReference>
<name>A0A0J6WJX5_9MYCO</name>
<dbReference type="RefSeq" id="WP_048469349.1">
    <property type="nucleotide sequence ID" value="NZ_JYNL01000010.1"/>
</dbReference>
<dbReference type="Gene3D" id="1.10.30.50">
    <property type="match status" value="1"/>
</dbReference>
<dbReference type="InterPro" id="IPR002711">
    <property type="entry name" value="HNH"/>
</dbReference>
<keyword evidence="4" id="KW-1185">Reference proteome</keyword>
<evidence type="ECO:0000313" key="3">
    <source>
        <dbReference type="EMBL" id="KMO82298.1"/>
    </source>
</evidence>